<gene>
    <name evidence="1" type="ORF">S01H4_49434</name>
</gene>
<proteinExistence type="predicted"/>
<accession>X1DSL7</accession>
<dbReference type="EMBL" id="BART01027959">
    <property type="protein sequence ID" value="GAG99406.1"/>
    <property type="molecule type" value="Genomic_DNA"/>
</dbReference>
<evidence type="ECO:0008006" key="2">
    <source>
        <dbReference type="Google" id="ProtNLM"/>
    </source>
</evidence>
<dbReference type="InterPro" id="IPR027417">
    <property type="entry name" value="P-loop_NTPase"/>
</dbReference>
<dbReference type="Gene3D" id="3.40.50.300">
    <property type="entry name" value="P-loop containing nucleotide triphosphate hydrolases"/>
    <property type="match status" value="1"/>
</dbReference>
<dbReference type="AlphaFoldDB" id="X1DSL7"/>
<name>X1DSL7_9ZZZZ</name>
<sequence length="90" mass="10777">MNNNYIKRKLMKREEYYKFGEYAPFLEEGFHDFYTLITAKTKRIVLLSDAGYGKSTELKTITYKLIEEENQDFIPILTELDTYVDEEMID</sequence>
<organism evidence="1">
    <name type="scientific">marine sediment metagenome</name>
    <dbReference type="NCBI Taxonomy" id="412755"/>
    <lineage>
        <taxon>unclassified sequences</taxon>
        <taxon>metagenomes</taxon>
        <taxon>ecological metagenomes</taxon>
    </lineage>
</organism>
<reference evidence="1" key="1">
    <citation type="journal article" date="2014" name="Front. Microbiol.">
        <title>High frequency of phylogenetically diverse reductive dehalogenase-homologous genes in deep subseafloor sedimentary metagenomes.</title>
        <authorList>
            <person name="Kawai M."/>
            <person name="Futagami T."/>
            <person name="Toyoda A."/>
            <person name="Takaki Y."/>
            <person name="Nishi S."/>
            <person name="Hori S."/>
            <person name="Arai W."/>
            <person name="Tsubouchi T."/>
            <person name="Morono Y."/>
            <person name="Uchiyama I."/>
            <person name="Ito T."/>
            <person name="Fujiyama A."/>
            <person name="Inagaki F."/>
            <person name="Takami H."/>
        </authorList>
    </citation>
    <scope>NUCLEOTIDE SEQUENCE</scope>
    <source>
        <strain evidence="1">Expedition CK06-06</strain>
    </source>
</reference>
<evidence type="ECO:0000313" key="1">
    <source>
        <dbReference type="EMBL" id="GAG99406.1"/>
    </source>
</evidence>
<comment type="caution">
    <text evidence="1">The sequence shown here is derived from an EMBL/GenBank/DDBJ whole genome shotgun (WGS) entry which is preliminary data.</text>
</comment>
<protein>
    <recommendedName>
        <fullName evidence="2">KAP NTPase domain-containing protein</fullName>
    </recommendedName>
</protein>
<feature type="non-terminal residue" evidence="1">
    <location>
        <position position="90"/>
    </location>
</feature>